<accession>A0A392RQR9</accession>
<protein>
    <submittedName>
        <fullName evidence="1">Uncharacterized protein</fullName>
    </submittedName>
</protein>
<dbReference type="EMBL" id="LXQA010249673">
    <property type="protein sequence ID" value="MCI37906.1"/>
    <property type="molecule type" value="Genomic_DNA"/>
</dbReference>
<proteinExistence type="predicted"/>
<feature type="non-terminal residue" evidence="1">
    <location>
        <position position="1"/>
    </location>
</feature>
<name>A0A392RQR9_9FABA</name>
<organism evidence="1 2">
    <name type="scientific">Trifolium medium</name>
    <dbReference type="NCBI Taxonomy" id="97028"/>
    <lineage>
        <taxon>Eukaryota</taxon>
        <taxon>Viridiplantae</taxon>
        <taxon>Streptophyta</taxon>
        <taxon>Embryophyta</taxon>
        <taxon>Tracheophyta</taxon>
        <taxon>Spermatophyta</taxon>
        <taxon>Magnoliopsida</taxon>
        <taxon>eudicotyledons</taxon>
        <taxon>Gunneridae</taxon>
        <taxon>Pentapetalae</taxon>
        <taxon>rosids</taxon>
        <taxon>fabids</taxon>
        <taxon>Fabales</taxon>
        <taxon>Fabaceae</taxon>
        <taxon>Papilionoideae</taxon>
        <taxon>50 kb inversion clade</taxon>
        <taxon>NPAAA clade</taxon>
        <taxon>Hologalegina</taxon>
        <taxon>IRL clade</taxon>
        <taxon>Trifolieae</taxon>
        <taxon>Trifolium</taxon>
    </lineage>
</organism>
<evidence type="ECO:0000313" key="2">
    <source>
        <dbReference type="Proteomes" id="UP000265520"/>
    </source>
</evidence>
<reference evidence="1 2" key="1">
    <citation type="journal article" date="2018" name="Front. Plant Sci.">
        <title>Red Clover (Trifolium pratense) and Zigzag Clover (T. medium) - A Picture of Genomic Similarities and Differences.</title>
        <authorList>
            <person name="Dluhosova J."/>
            <person name="Istvanek J."/>
            <person name="Nedelnik J."/>
            <person name="Repkova J."/>
        </authorList>
    </citation>
    <scope>NUCLEOTIDE SEQUENCE [LARGE SCALE GENOMIC DNA]</scope>
    <source>
        <strain evidence="2">cv. 10/8</strain>
        <tissue evidence="1">Leaf</tissue>
    </source>
</reference>
<dbReference type="AlphaFoldDB" id="A0A392RQR9"/>
<dbReference type="Proteomes" id="UP000265520">
    <property type="component" value="Unassembled WGS sequence"/>
</dbReference>
<evidence type="ECO:0000313" key="1">
    <source>
        <dbReference type="EMBL" id="MCI37906.1"/>
    </source>
</evidence>
<sequence>NYQEAKQVGEISNMVFLRLATWLLVGNKAGCGVLFVGVENGWVDSPNL</sequence>
<keyword evidence="2" id="KW-1185">Reference proteome</keyword>
<comment type="caution">
    <text evidence="1">The sequence shown here is derived from an EMBL/GenBank/DDBJ whole genome shotgun (WGS) entry which is preliminary data.</text>
</comment>